<feature type="domain" description="SET" evidence="2">
    <location>
        <begin position="272"/>
        <end position="314"/>
    </location>
</feature>
<dbReference type="Gene3D" id="2.170.270.10">
    <property type="entry name" value="SET domain"/>
    <property type="match status" value="1"/>
</dbReference>
<dbReference type="Pfam" id="PF00856">
    <property type="entry name" value="SET"/>
    <property type="match status" value="1"/>
</dbReference>
<sequence>MFRDSFSTISTDRSSINGLYGDDIRLSKSLAFEKGDILVTCRPFIHIIADSWRGKICDLCLRQPTSSYNLNVCRDCKQIHFCRSCQQLRSPSIFKNVHNLECPLLKKYAHILSSSSRLFIRLYLRIKNPESIHFQPILNPLTQEPINFEHLDKTIIIECNELAQRIQLCYEKFANKPDDNDNDKQSGQSLTADMTTEEFALLQFIELLDELRLCTDASADNDNEISAMISDDDKIFELWEIFVRLWSYAVPIYDETLAGLFSKDAIAYGLYLEPSIISSGHSCIPNCSFIHYGPVIQLRSMKSIENDEQLSINYVDISLSRIERLKQLRNYYIDDCDCIRCSEQEQNDGHDMIDIELFHSLQQEFITQFQEEFFDSGQQNHSFLNFSTTSNIDDEDKMLLQEKCLKMSQLARRLDEQYQQLYLFEHPEKSRFLFAFMAIEMNLLLFKLEFREQLQNMNLLNYTLDDDESNGLRNKSRESGSITTLDTIIIDIKYWSELLKRTVRSIRITHGIDHRLYREYRIPILNIWYKTLPKSLTLERLYQDPGILISSSLSQHTSFSKEFLGEQFELIKGQFSRLFNDKQQQETTSIKQNEKSINDNYKILFRFLLVTFALLFPFFIYFTMYLQNSDF</sequence>
<evidence type="ECO:0000313" key="4">
    <source>
        <dbReference type="Proteomes" id="UP000887458"/>
    </source>
</evidence>
<proteinExistence type="predicted"/>
<dbReference type="Proteomes" id="UP000887458">
    <property type="component" value="Unassembled WGS sequence"/>
</dbReference>
<dbReference type="SUPFAM" id="SSF82199">
    <property type="entry name" value="SET domain"/>
    <property type="match status" value="1"/>
</dbReference>
<keyword evidence="1" id="KW-0472">Membrane</keyword>
<dbReference type="CDD" id="cd20071">
    <property type="entry name" value="SET_SMYD"/>
    <property type="match status" value="1"/>
</dbReference>
<evidence type="ECO:0000313" key="3">
    <source>
        <dbReference type="EMBL" id="KAH9420199.1"/>
    </source>
</evidence>
<evidence type="ECO:0000256" key="1">
    <source>
        <dbReference type="SAM" id="Phobius"/>
    </source>
</evidence>
<protein>
    <recommendedName>
        <fullName evidence="2">SET domain-containing protein</fullName>
    </recommendedName>
</protein>
<keyword evidence="1" id="KW-0812">Transmembrane</keyword>
<comment type="caution">
    <text evidence="3">The sequence shown here is derived from an EMBL/GenBank/DDBJ whole genome shotgun (WGS) entry which is preliminary data.</text>
</comment>
<name>A0ABQ8JC74_DERPT</name>
<keyword evidence="4" id="KW-1185">Reference proteome</keyword>
<dbReference type="PANTHER" id="PTHR12197:SF251">
    <property type="entry name" value="EG:BACR7C10.4 PROTEIN"/>
    <property type="match status" value="1"/>
</dbReference>
<feature type="transmembrane region" description="Helical" evidence="1">
    <location>
        <begin position="603"/>
        <end position="626"/>
    </location>
</feature>
<organism evidence="3 4">
    <name type="scientific">Dermatophagoides pteronyssinus</name>
    <name type="common">European house dust mite</name>
    <dbReference type="NCBI Taxonomy" id="6956"/>
    <lineage>
        <taxon>Eukaryota</taxon>
        <taxon>Metazoa</taxon>
        <taxon>Ecdysozoa</taxon>
        <taxon>Arthropoda</taxon>
        <taxon>Chelicerata</taxon>
        <taxon>Arachnida</taxon>
        <taxon>Acari</taxon>
        <taxon>Acariformes</taxon>
        <taxon>Sarcoptiformes</taxon>
        <taxon>Astigmata</taxon>
        <taxon>Psoroptidia</taxon>
        <taxon>Analgoidea</taxon>
        <taxon>Pyroglyphidae</taxon>
        <taxon>Dermatophagoidinae</taxon>
        <taxon>Dermatophagoides</taxon>
    </lineage>
</organism>
<evidence type="ECO:0000259" key="2">
    <source>
        <dbReference type="Pfam" id="PF00856"/>
    </source>
</evidence>
<dbReference type="PANTHER" id="PTHR12197">
    <property type="entry name" value="HISTONE-LYSINE N-METHYLTRANSFERASE SMYD"/>
    <property type="match status" value="1"/>
</dbReference>
<reference evidence="3 4" key="1">
    <citation type="journal article" date="2018" name="J. Allergy Clin. Immunol.">
        <title>High-quality assembly of Dermatophagoides pteronyssinus genome and transcriptome reveals a wide range of novel allergens.</title>
        <authorList>
            <person name="Liu X.Y."/>
            <person name="Yang K.Y."/>
            <person name="Wang M.Q."/>
            <person name="Kwok J.S."/>
            <person name="Zeng X."/>
            <person name="Yang Z."/>
            <person name="Xiao X.J."/>
            <person name="Lau C.P."/>
            <person name="Li Y."/>
            <person name="Huang Z.M."/>
            <person name="Ba J.G."/>
            <person name="Yim A.K."/>
            <person name="Ouyang C.Y."/>
            <person name="Ngai S.M."/>
            <person name="Chan T.F."/>
            <person name="Leung E.L."/>
            <person name="Liu L."/>
            <person name="Liu Z.G."/>
            <person name="Tsui S.K."/>
        </authorList>
    </citation>
    <scope>NUCLEOTIDE SEQUENCE [LARGE SCALE GENOMIC DNA]</scope>
    <source>
        <strain evidence="3">Derp</strain>
    </source>
</reference>
<dbReference type="EMBL" id="NJHN03000053">
    <property type="protein sequence ID" value="KAH9420199.1"/>
    <property type="molecule type" value="Genomic_DNA"/>
</dbReference>
<dbReference type="InterPro" id="IPR046341">
    <property type="entry name" value="SET_dom_sf"/>
</dbReference>
<reference evidence="3 4" key="2">
    <citation type="journal article" date="2022" name="Mol. Biol. Evol.">
        <title>Comparative Genomics Reveals Insights into the Divergent Evolution of Astigmatic Mites and Household Pest Adaptations.</title>
        <authorList>
            <person name="Xiong Q."/>
            <person name="Wan A.T."/>
            <person name="Liu X."/>
            <person name="Fung C.S."/>
            <person name="Xiao X."/>
            <person name="Malainual N."/>
            <person name="Hou J."/>
            <person name="Wang L."/>
            <person name="Wang M."/>
            <person name="Yang K.Y."/>
            <person name="Cui Y."/>
            <person name="Leung E.L."/>
            <person name="Nong W."/>
            <person name="Shin S.K."/>
            <person name="Au S.W."/>
            <person name="Jeong K.Y."/>
            <person name="Chew F.T."/>
            <person name="Hui J.H."/>
            <person name="Leung T.F."/>
            <person name="Tungtrongchitr A."/>
            <person name="Zhong N."/>
            <person name="Liu Z."/>
            <person name="Tsui S.K."/>
        </authorList>
    </citation>
    <scope>NUCLEOTIDE SEQUENCE [LARGE SCALE GENOMIC DNA]</scope>
    <source>
        <strain evidence="3">Derp</strain>
    </source>
</reference>
<dbReference type="InterPro" id="IPR050869">
    <property type="entry name" value="H3K4_H4K5_MeTrfase"/>
</dbReference>
<dbReference type="InterPro" id="IPR001214">
    <property type="entry name" value="SET_dom"/>
</dbReference>
<gene>
    <name evidence="3" type="ORF">DERP_011533</name>
</gene>
<keyword evidence="1" id="KW-1133">Transmembrane helix</keyword>
<accession>A0ABQ8JC74</accession>